<dbReference type="PANTHER" id="PTHR30290">
    <property type="entry name" value="PERIPLASMIC BINDING COMPONENT OF ABC TRANSPORTER"/>
    <property type="match status" value="1"/>
</dbReference>
<dbReference type="PIRSF" id="PIRSF002741">
    <property type="entry name" value="MppA"/>
    <property type="match status" value="1"/>
</dbReference>
<protein>
    <submittedName>
        <fullName evidence="2">ABC transporter substrate-binding protein</fullName>
    </submittedName>
</protein>
<dbReference type="InterPro" id="IPR000914">
    <property type="entry name" value="SBP_5_dom"/>
</dbReference>
<organism evidence="2 3">
    <name type="scientific">Streptomyces formicae</name>
    <dbReference type="NCBI Taxonomy" id="1616117"/>
    <lineage>
        <taxon>Bacteria</taxon>
        <taxon>Bacillati</taxon>
        <taxon>Actinomycetota</taxon>
        <taxon>Actinomycetes</taxon>
        <taxon>Kitasatosporales</taxon>
        <taxon>Streptomycetaceae</taxon>
        <taxon>Streptomyces</taxon>
    </lineage>
</organism>
<evidence type="ECO:0000259" key="1">
    <source>
        <dbReference type="Pfam" id="PF00496"/>
    </source>
</evidence>
<name>A0ABY3WMT9_9ACTN</name>
<dbReference type="InterPro" id="IPR030678">
    <property type="entry name" value="Peptide/Ni-bd"/>
</dbReference>
<dbReference type="RefSeq" id="WP_242331230.1">
    <property type="nucleotide sequence ID" value="NZ_CP071872.1"/>
</dbReference>
<dbReference type="Proteomes" id="UP000828924">
    <property type="component" value="Chromosome"/>
</dbReference>
<dbReference type="EMBL" id="CP071872">
    <property type="protein sequence ID" value="UNM12622.1"/>
    <property type="molecule type" value="Genomic_DNA"/>
</dbReference>
<keyword evidence="3" id="KW-1185">Reference proteome</keyword>
<evidence type="ECO:0000313" key="3">
    <source>
        <dbReference type="Proteomes" id="UP000828924"/>
    </source>
</evidence>
<dbReference type="PANTHER" id="PTHR30290:SF16">
    <property type="entry name" value="OLIGOPEPTIDE ABC TRANSPORTER, PERIPLASMIC OLIGOPEPTIDE-BINDING PROTEIN"/>
    <property type="match status" value="1"/>
</dbReference>
<dbReference type="Pfam" id="PF00496">
    <property type="entry name" value="SBP_bac_5"/>
    <property type="match status" value="1"/>
</dbReference>
<accession>A0ABY3WMT9</accession>
<sequence length="565" mass="61158">MHEVLSRTAVVRTAAVTAALTALLTANACTAGTTSRSSDNADRAESIVLSPGNQTSFTRNYNIYSPAADKSPSANLIYEPLLRLNPTDGGKIEPWLAESHRWSEDGKKLTFVIREGVKWSDGKPLTAGDVEFSLNVPLKDPALNIMGVTYTSVKRTGASSVTVTFPEPSLRKINTFAPANTPGLLIVPEHIWSKQNVKTWTNPDPVGTGPVTLAQFTGQQITLRTRSDYWNGALPMKQVKLLATGGPDSTKPRLLKGDIDFATIAWANADKEFVAKNPTTNVYQAIPTGGQESLLINNAKPPLNDVHVRRALSLALDRASLVELSPTGQRPADACGLDVQIYRDWTAPDCQDNVVTQNTAEAKRELAAAGYKVSGGALSKGGKEYRLSLGTVQEYANWSAYSKGMRQQWKESLGLDVKVDSIPGSNFGPALQKGDFDLAINFSGSGDGIYAAFSGILDPAQYVPLGKSAAVGNVIRWRDRADEDTLRELEKAASEAEIKELGQKLQRTVLDEVPYAPLFSGVWFVNINSARWTGWPQQGKAAYVPVVTRGTDMILTLKNLKPTAK</sequence>
<dbReference type="CDD" id="cd08509">
    <property type="entry name" value="PBP2_TmCBP_oligosaccharides_like"/>
    <property type="match status" value="1"/>
</dbReference>
<gene>
    <name evidence="2" type="ORF">J4032_14780</name>
</gene>
<dbReference type="InterPro" id="IPR039424">
    <property type="entry name" value="SBP_5"/>
</dbReference>
<evidence type="ECO:0000313" key="2">
    <source>
        <dbReference type="EMBL" id="UNM12622.1"/>
    </source>
</evidence>
<reference evidence="2 3" key="1">
    <citation type="submission" date="2021-03" db="EMBL/GenBank/DDBJ databases">
        <title>Complete genome of Streptomyces formicae strain 1H-GS9 (DSM 100524).</title>
        <authorList>
            <person name="Atanasov K.E."/>
            <person name="Altabella T."/>
            <person name="Ferrer A."/>
        </authorList>
    </citation>
    <scope>NUCLEOTIDE SEQUENCE [LARGE SCALE GENOMIC DNA]</scope>
    <source>
        <strain evidence="2 3">1H-GS9</strain>
    </source>
</reference>
<feature type="domain" description="Solute-binding protein family 5" evidence="1">
    <location>
        <begin position="91"/>
        <end position="441"/>
    </location>
</feature>
<proteinExistence type="predicted"/>